<organism evidence="12 13">
    <name type="scientific">Chrysochromulina tobinii</name>
    <dbReference type="NCBI Taxonomy" id="1460289"/>
    <lineage>
        <taxon>Eukaryota</taxon>
        <taxon>Haptista</taxon>
        <taxon>Haptophyta</taxon>
        <taxon>Prymnesiophyceae</taxon>
        <taxon>Prymnesiales</taxon>
        <taxon>Chrysochromulinaceae</taxon>
        <taxon>Chrysochromulina</taxon>
    </lineage>
</organism>
<feature type="compositionally biased region" description="Basic residues" evidence="7">
    <location>
        <begin position="1001"/>
        <end position="1017"/>
    </location>
</feature>
<proteinExistence type="inferred from homology"/>
<dbReference type="InterPro" id="IPR008979">
    <property type="entry name" value="Galactose-bd-like_sf"/>
</dbReference>
<dbReference type="SUPFAM" id="SSF49785">
    <property type="entry name" value="Galactose-binding domain-like"/>
    <property type="match status" value="1"/>
</dbReference>
<keyword evidence="4 6" id="KW-0378">Hydrolase</keyword>
<keyword evidence="13" id="KW-1185">Reference proteome</keyword>
<dbReference type="Gene3D" id="3.20.20.80">
    <property type="entry name" value="Glycosidases"/>
    <property type="match status" value="1"/>
</dbReference>
<evidence type="ECO:0000256" key="2">
    <source>
        <dbReference type="ARBA" id="ARBA00007401"/>
    </source>
</evidence>
<dbReference type="InterPro" id="IPR006103">
    <property type="entry name" value="Glyco_hydro_2_cat"/>
</dbReference>
<dbReference type="InterPro" id="IPR017853">
    <property type="entry name" value="GH"/>
</dbReference>
<dbReference type="GO" id="GO:0009341">
    <property type="term" value="C:beta-galactosidase complex"/>
    <property type="evidence" value="ECO:0007669"/>
    <property type="project" value="TreeGrafter"/>
</dbReference>
<dbReference type="SUPFAM" id="SSF74650">
    <property type="entry name" value="Galactose mutarotase-like"/>
    <property type="match status" value="1"/>
</dbReference>
<dbReference type="EMBL" id="JWZX01002329">
    <property type="protein sequence ID" value="KOO29926.1"/>
    <property type="molecule type" value="Genomic_DNA"/>
</dbReference>
<name>A0A0M0JTD9_9EUKA</name>
<dbReference type="PROSITE" id="PS00719">
    <property type="entry name" value="GLYCOSYL_HYDROL_F2_1"/>
    <property type="match status" value="1"/>
</dbReference>
<sequence length="1068" mass="117619">MFTFTEWEEPRVFGINKEPAHATLFGAESRAVALSGRGDSARLLSLNGEWAFSWAERFADRPMGFEEPGFDASAWGSIPVPANWELCGHGFPIYTNVEYIFEHNPPKIKYKGATPGPEYNPTGAYRKSVLVPWTAADGAVILHLGAVTSAVYVWVNGTPVGYSQDSKLPAEFDVTALLLPGEPTVIALLVVCWCDGSYLEDQDMWWLAGITRDCYLQLRPRVHVRDYAVRDYAVRTTVTGVPPREMAPREMVADDEECVGAVEVDLELREIAVAGALGAVVGAGLGPLRVELELLGDDSSGDSSGDSSAPSPLDRPISDAAGPDLWSVADGPVLSRASIQVAMQHVHHDNVHHDGARVRTRAAALVRGVLPVPAGSAHRWSAESPYLYTLLISLYAGDELLEVIRSRVGLRTVQVRNGRLLVNGVAVTIAGVNRHEHDPVNGHVVGVEGMRHDVRLMKELNFNTVRCSHYPCDERWYALCDALGLYVIDEANVESHGMGFGEKTLACHPDYHDAHLDRVQRMCERDKNHTSIIIWSLGNEAGNGPAFHRMYQWLKRLERPERREPTRPVQYENARVEPGWSTHEIETIDADTDLYVPMYPSPAKLERYAARYDLDPLALPLIMCEYSHAMGNSCGGLREYWQVIRKWSDCVIRKWGILQGGCIWDWVDQGLLMPGAPRKFGYGGDFGPVGTPSDDEYGGDFGPVGTPSDEAFCINGLVQPDRLHANPHAFEAKHAQQPVAVEPADATSLTLTEARLRVFNRYDFVTLDALHATWCVLEDGLPVAHEQSLALPRVVAGGSALLEFRHTAEARAVSGATVERLLELRFRRADGHEVAWVQLHLPHLPNLPSHEDRMSVDEPSPPPSPLTPEQIKKRMALDTASRSRQAAPGTALGPPSSGHVTVDAADLEREIVLSCAGAGGAGVTLTISRVTGLPIGLAYGGVERLAGPIEPTLWRALNDNELGSGQCSPQRVRVACRSTFARESGARSGDRRTEATSAARPRPRLCPRRRPRWRPRRRPAERGERSVRRRLGHNLGHILGRRERSVARGALPRPERRDEHRLHAAPLG</sequence>
<evidence type="ECO:0000313" key="13">
    <source>
        <dbReference type="Proteomes" id="UP000037460"/>
    </source>
</evidence>
<dbReference type="GO" id="GO:0005990">
    <property type="term" value="P:lactose catabolic process"/>
    <property type="evidence" value="ECO:0007669"/>
    <property type="project" value="TreeGrafter"/>
</dbReference>
<evidence type="ECO:0000256" key="1">
    <source>
        <dbReference type="ARBA" id="ARBA00001412"/>
    </source>
</evidence>
<feature type="region of interest" description="Disordered" evidence="7">
    <location>
        <begin position="848"/>
        <end position="900"/>
    </location>
</feature>
<evidence type="ECO:0000259" key="9">
    <source>
        <dbReference type="Pfam" id="PF02836"/>
    </source>
</evidence>
<dbReference type="InterPro" id="IPR036156">
    <property type="entry name" value="Beta-gal/glucu_dom_sf"/>
</dbReference>
<dbReference type="InterPro" id="IPR006102">
    <property type="entry name" value="Ig-like_GH2"/>
</dbReference>
<dbReference type="PANTHER" id="PTHR46323:SF2">
    <property type="entry name" value="BETA-GALACTOSIDASE"/>
    <property type="match status" value="1"/>
</dbReference>
<dbReference type="AlphaFoldDB" id="A0A0M0JTD9"/>
<dbReference type="InterPro" id="IPR006101">
    <property type="entry name" value="Glyco_hydro_2"/>
</dbReference>
<dbReference type="Gene3D" id="2.60.40.10">
    <property type="entry name" value="Immunoglobulins"/>
    <property type="match status" value="2"/>
</dbReference>
<comment type="caution">
    <text evidence="12">The sequence shown here is derived from an EMBL/GenBank/DDBJ whole genome shotgun (WGS) entry which is preliminary data.</text>
</comment>
<dbReference type="PANTHER" id="PTHR46323">
    <property type="entry name" value="BETA-GALACTOSIDASE"/>
    <property type="match status" value="1"/>
</dbReference>
<dbReference type="InterPro" id="IPR023230">
    <property type="entry name" value="Glyco_hydro_2_CS"/>
</dbReference>
<dbReference type="SUPFAM" id="SSF51445">
    <property type="entry name" value="(Trans)glycosidases"/>
    <property type="match status" value="1"/>
</dbReference>
<evidence type="ECO:0000259" key="11">
    <source>
        <dbReference type="Pfam" id="PF16353"/>
    </source>
</evidence>
<feature type="region of interest" description="Disordered" evidence="7">
    <location>
        <begin position="982"/>
        <end position="1068"/>
    </location>
</feature>
<comment type="catalytic activity">
    <reaction evidence="1">
        <text>Hydrolysis of terminal non-reducing beta-D-galactose residues in beta-D-galactosides.</text>
        <dbReference type="EC" id="3.2.1.23"/>
    </reaction>
</comment>
<evidence type="ECO:0000256" key="5">
    <source>
        <dbReference type="ARBA" id="ARBA00023295"/>
    </source>
</evidence>
<evidence type="ECO:0000256" key="7">
    <source>
        <dbReference type="SAM" id="MobiDB-lite"/>
    </source>
</evidence>
<gene>
    <name evidence="12" type="ORF">Ctob_010473</name>
</gene>
<dbReference type="GO" id="GO:0030246">
    <property type="term" value="F:carbohydrate binding"/>
    <property type="evidence" value="ECO:0007669"/>
    <property type="project" value="InterPro"/>
</dbReference>
<feature type="domain" description="Glycosyl hydrolases family 2 sugar binding" evidence="10">
    <location>
        <begin position="45"/>
        <end position="219"/>
    </location>
</feature>
<evidence type="ECO:0000256" key="3">
    <source>
        <dbReference type="ARBA" id="ARBA00012756"/>
    </source>
</evidence>
<accession>A0A0M0JTD9</accession>
<evidence type="ECO:0000259" key="10">
    <source>
        <dbReference type="Pfam" id="PF02837"/>
    </source>
</evidence>
<evidence type="ECO:0000256" key="6">
    <source>
        <dbReference type="RuleBase" id="RU361154"/>
    </source>
</evidence>
<dbReference type="Gene3D" id="2.60.120.260">
    <property type="entry name" value="Galactose-binding domain-like"/>
    <property type="match status" value="1"/>
</dbReference>
<evidence type="ECO:0000259" key="8">
    <source>
        <dbReference type="Pfam" id="PF00703"/>
    </source>
</evidence>
<dbReference type="InterPro" id="IPR006104">
    <property type="entry name" value="Glyco_hydro_2_N"/>
</dbReference>
<dbReference type="Pfam" id="PF16353">
    <property type="entry name" value="LacZ_4"/>
    <property type="match status" value="1"/>
</dbReference>
<dbReference type="Pfam" id="PF02837">
    <property type="entry name" value="Glyco_hydro_2_N"/>
    <property type="match status" value="1"/>
</dbReference>
<feature type="region of interest" description="Disordered" evidence="7">
    <location>
        <begin position="296"/>
        <end position="316"/>
    </location>
</feature>
<dbReference type="Pfam" id="PF02836">
    <property type="entry name" value="Glyco_hydro_2_C"/>
    <property type="match status" value="1"/>
</dbReference>
<dbReference type="InterPro" id="IPR032312">
    <property type="entry name" value="LacZ_4"/>
</dbReference>
<dbReference type="InterPro" id="IPR011013">
    <property type="entry name" value="Gal_mutarotase_sf_dom"/>
</dbReference>
<reference evidence="13" key="1">
    <citation type="journal article" date="2015" name="PLoS Genet.">
        <title>Genome Sequence and Transcriptome Analyses of Chrysochromulina tobin: Metabolic Tools for Enhanced Algal Fitness in the Prominent Order Prymnesiales (Haptophyceae).</title>
        <authorList>
            <person name="Hovde B.T."/>
            <person name="Deodato C.R."/>
            <person name="Hunsperger H.M."/>
            <person name="Ryken S.A."/>
            <person name="Yost W."/>
            <person name="Jha R.K."/>
            <person name="Patterson J."/>
            <person name="Monnat R.J. Jr."/>
            <person name="Barlow S.B."/>
            <person name="Starkenburg S.R."/>
            <person name="Cattolico R.A."/>
        </authorList>
    </citation>
    <scope>NUCLEOTIDE SEQUENCE</scope>
    <source>
        <strain evidence="13">CCMP291</strain>
    </source>
</reference>
<dbReference type="GO" id="GO:0004565">
    <property type="term" value="F:beta-galactosidase activity"/>
    <property type="evidence" value="ECO:0007669"/>
    <property type="project" value="UniProtKB-EC"/>
</dbReference>
<evidence type="ECO:0000256" key="4">
    <source>
        <dbReference type="ARBA" id="ARBA00022801"/>
    </source>
</evidence>
<dbReference type="PROSITE" id="PS00608">
    <property type="entry name" value="GLYCOSYL_HYDROL_F2_2"/>
    <property type="match status" value="1"/>
</dbReference>
<dbReference type="InterPro" id="IPR050347">
    <property type="entry name" value="Bact_Beta-galactosidase"/>
</dbReference>
<feature type="domain" description="Glycoside hydrolase family 2 immunoglobulin-like beta-sandwich" evidence="8">
    <location>
        <begin position="371"/>
        <end position="411"/>
    </location>
</feature>
<dbReference type="InterPro" id="IPR023232">
    <property type="entry name" value="Glyco_hydro_2_AS"/>
</dbReference>
<evidence type="ECO:0000313" key="12">
    <source>
        <dbReference type="EMBL" id="KOO29926.1"/>
    </source>
</evidence>
<dbReference type="InterPro" id="IPR013783">
    <property type="entry name" value="Ig-like_fold"/>
</dbReference>
<comment type="similarity">
    <text evidence="2 6">Belongs to the glycosyl hydrolase 2 family.</text>
</comment>
<feature type="compositionally biased region" description="Basic and acidic residues" evidence="7">
    <location>
        <begin position="984"/>
        <end position="994"/>
    </location>
</feature>
<dbReference type="EC" id="3.2.1.23" evidence="3"/>
<feature type="domain" description="Glycoside hydrolase family 2 catalytic" evidence="9">
    <location>
        <begin position="413"/>
        <end position="740"/>
    </location>
</feature>
<dbReference type="PRINTS" id="PR00132">
    <property type="entry name" value="GLHYDRLASE2"/>
</dbReference>
<dbReference type="OrthoDB" id="444796at2759"/>
<dbReference type="SUPFAM" id="SSF49303">
    <property type="entry name" value="beta-Galactosidase/glucuronidase domain"/>
    <property type="match status" value="2"/>
</dbReference>
<feature type="domain" description="Beta-galactosidase" evidence="11">
    <location>
        <begin position="756"/>
        <end position="842"/>
    </location>
</feature>
<feature type="compositionally biased region" description="Basic and acidic residues" evidence="7">
    <location>
        <begin position="1053"/>
        <end position="1062"/>
    </location>
</feature>
<dbReference type="Proteomes" id="UP000037460">
    <property type="component" value="Unassembled WGS sequence"/>
</dbReference>
<keyword evidence="5 6" id="KW-0326">Glycosidase</keyword>
<dbReference type="Pfam" id="PF00703">
    <property type="entry name" value="Glyco_hydro_2"/>
    <property type="match status" value="1"/>
</dbReference>
<protein>
    <recommendedName>
        <fullName evidence="3">beta-galactosidase</fullName>
        <ecNumber evidence="3">3.2.1.23</ecNumber>
    </recommendedName>
</protein>